<reference evidence="2 3" key="1">
    <citation type="submission" date="2013-09" db="EMBL/GenBank/DDBJ databases">
        <title>The Genome Sequence of Enterococcus faecium 10/96A.</title>
        <authorList>
            <consortium name="The Broad Institute Genome Sequencing Platform"/>
            <consortium name="The Broad Institute Genome Sequencing Center for Infectious Disease"/>
            <person name="Earl A.M."/>
            <person name="Gilmore M.S."/>
            <person name="Lebreton F."/>
            <person name="Courvalin P."/>
            <person name="Walker B."/>
            <person name="Young S.K."/>
            <person name="Zeng Q."/>
            <person name="Gargeya S."/>
            <person name="Fitzgerald M."/>
            <person name="Haas B."/>
            <person name="Abouelleil A."/>
            <person name="Alvarado L."/>
            <person name="Arachchi H.M."/>
            <person name="Berlin A.M."/>
            <person name="Chapman S.B."/>
            <person name="Dewar J."/>
            <person name="Goldberg J."/>
            <person name="Griggs A."/>
            <person name="Gujja S."/>
            <person name="Hansen M."/>
            <person name="Howarth C."/>
            <person name="Imamovic A."/>
            <person name="Larimer J."/>
            <person name="McCowan C."/>
            <person name="Murphy C."/>
            <person name="Neiman D."/>
            <person name="Pearson M."/>
            <person name="Priest M."/>
            <person name="Roberts A."/>
            <person name="Saif S."/>
            <person name="Shea T."/>
            <person name="Sisk P."/>
            <person name="Sykes S."/>
            <person name="Wortman J."/>
            <person name="Nusbaum C."/>
            <person name="Birren B."/>
        </authorList>
    </citation>
    <scope>NUCLEOTIDE SEQUENCE [LARGE SCALE GENOMIC DNA]</scope>
    <source>
        <strain evidence="2 3">10/96A</strain>
    </source>
</reference>
<evidence type="ECO:0000256" key="1">
    <source>
        <dbReference type="SAM" id="Phobius"/>
    </source>
</evidence>
<proteinExistence type="predicted"/>
<name>A0AAV3KYU3_ENTFC</name>
<gene>
    <name evidence="2" type="ORF">O991_02900</name>
</gene>
<dbReference type="RefSeq" id="WP_002300814.1">
    <property type="nucleotide sequence ID" value="NZ_KI518293.1"/>
</dbReference>
<feature type="transmembrane region" description="Helical" evidence="1">
    <location>
        <begin position="118"/>
        <end position="138"/>
    </location>
</feature>
<feature type="transmembrane region" description="Helical" evidence="1">
    <location>
        <begin position="12"/>
        <end position="30"/>
    </location>
</feature>
<keyword evidence="1" id="KW-0472">Membrane</keyword>
<evidence type="ECO:0000313" key="2">
    <source>
        <dbReference type="EMBL" id="ERT47325.1"/>
    </source>
</evidence>
<dbReference type="EMBL" id="AXOL01000076">
    <property type="protein sequence ID" value="ERT47325.1"/>
    <property type="molecule type" value="Genomic_DNA"/>
</dbReference>
<protein>
    <submittedName>
        <fullName evidence="2">Uncharacterized protein</fullName>
    </submittedName>
</protein>
<feature type="transmembrane region" description="Helical" evidence="1">
    <location>
        <begin position="145"/>
        <end position="162"/>
    </location>
</feature>
<organism evidence="2 3">
    <name type="scientific">Enterococcus faecium 10/96A</name>
    <dbReference type="NCBI Taxonomy" id="1391465"/>
    <lineage>
        <taxon>Bacteria</taxon>
        <taxon>Bacillati</taxon>
        <taxon>Bacillota</taxon>
        <taxon>Bacilli</taxon>
        <taxon>Lactobacillales</taxon>
        <taxon>Enterococcaceae</taxon>
        <taxon>Enterococcus</taxon>
    </lineage>
</organism>
<dbReference type="AlphaFoldDB" id="A0AAV3KYU3"/>
<keyword evidence="1" id="KW-1133">Transmembrane helix</keyword>
<dbReference type="Proteomes" id="UP000017126">
    <property type="component" value="Unassembled WGS sequence"/>
</dbReference>
<feature type="transmembrane region" description="Helical" evidence="1">
    <location>
        <begin position="50"/>
        <end position="74"/>
    </location>
</feature>
<evidence type="ECO:0000313" key="3">
    <source>
        <dbReference type="Proteomes" id="UP000017126"/>
    </source>
</evidence>
<keyword evidence="1" id="KW-0812">Transmembrane</keyword>
<feature type="transmembrane region" description="Helical" evidence="1">
    <location>
        <begin position="94"/>
        <end position="112"/>
    </location>
</feature>
<accession>A0AAV3KYU3</accession>
<comment type="caution">
    <text evidence="2">The sequence shown here is derived from an EMBL/GenBank/DDBJ whole genome shotgun (WGS) entry which is preliminary data.</text>
</comment>
<sequence length="165" mass="18475">MKDNVYLKAAMSVFYSLVLTLMLAELITKPVFQPLFDIAVHDTGIPANKLLIICLIAIFLFGFVLLFFQTGIYLMGLKLFNTSKENKSKIFPSLTLSMSIVGAIFLFISMFFDITNPLVLLSIPAVTLLLNSVIYYILSKDRRGFSIVLIISIVMYAMNGLINTI</sequence>